<keyword evidence="1" id="KW-0812">Transmembrane</keyword>
<evidence type="ECO:0000256" key="1">
    <source>
        <dbReference type="SAM" id="Phobius"/>
    </source>
</evidence>
<dbReference type="AlphaFoldDB" id="A0AAU9QW74"/>
<organism evidence="2 3">
    <name type="scientific">Vibrio jasicida</name>
    <dbReference type="NCBI Taxonomy" id="766224"/>
    <lineage>
        <taxon>Bacteria</taxon>
        <taxon>Pseudomonadati</taxon>
        <taxon>Pseudomonadota</taxon>
        <taxon>Gammaproteobacteria</taxon>
        <taxon>Vibrionales</taxon>
        <taxon>Vibrionaceae</taxon>
        <taxon>Vibrio</taxon>
    </lineage>
</organism>
<evidence type="ECO:0000313" key="3">
    <source>
        <dbReference type="Proteomes" id="UP001295462"/>
    </source>
</evidence>
<proteinExistence type="predicted"/>
<gene>
    <name evidence="2" type="ORF">THF1A12_50266</name>
</gene>
<sequence length="100" mass="11450">MSFKRKSFIWRFVSLFGLLTIAIMTVNENFRIGSQLDFIFSAGIDLAVLLTILLISVWCGERSAYFEIQHLHSSGHNGKDIAMKLGIDFNYISEITTHRH</sequence>
<accession>A0AAU9QW74</accession>
<evidence type="ECO:0000313" key="2">
    <source>
        <dbReference type="EMBL" id="CAH1601852.1"/>
    </source>
</evidence>
<dbReference type="Proteomes" id="UP001295462">
    <property type="component" value="Unassembled WGS sequence"/>
</dbReference>
<keyword evidence="1" id="KW-0472">Membrane</keyword>
<feature type="transmembrane region" description="Helical" evidence="1">
    <location>
        <begin position="38"/>
        <end position="59"/>
    </location>
</feature>
<reference evidence="2" key="1">
    <citation type="submission" date="2022-01" db="EMBL/GenBank/DDBJ databases">
        <authorList>
            <person name="Lagorce A."/>
        </authorList>
    </citation>
    <scope>NUCLEOTIDE SEQUENCE</scope>
    <source>
        <strain evidence="2">Th15_F1_A12</strain>
    </source>
</reference>
<feature type="transmembrane region" description="Helical" evidence="1">
    <location>
        <begin position="7"/>
        <end position="26"/>
    </location>
</feature>
<name>A0AAU9QW74_9VIBR</name>
<comment type="caution">
    <text evidence="2">The sequence shown here is derived from an EMBL/GenBank/DDBJ whole genome shotgun (WGS) entry which is preliminary data.</text>
</comment>
<protein>
    <submittedName>
        <fullName evidence="2">Uncharacterized protein</fullName>
    </submittedName>
</protein>
<dbReference type="EMBL" id="CAKMUD010000105">
    <property type="protein sequence ID" value="CAH1601852.1"/>
    <property type="molecule type" value="Genomic_DNA"/>
</dbReference>
<keyword evidence="1" id="KW-1133">Transmembrane helix</keyword>